<dbReference type="AlphaFoldDB" id="A0AAE4NXN9"/>
<proteinExistence type="predicted"/>
<protein>
    <submittedName>
        <fullName evidence="1">Uncharacterized protein</fullName>
    </submittedName>
</protein>
<name>A0AAE4NXN9_9EURY</name>
<dbReference type="RefSeq" id="WP_315343044.1">
    <property type="nucleotide sequence ID" value="NZ_JAVDZE010000005.1"/>
</dbReference>
<evidence type="ECO:0000313" key="2">
    <source>
        <dbReference type="Proteomes" id="UP001245683"/>
    </source>
</evidence>
<organism evidence="1 2">
    <name type="scientific">Thermococcus waiotapuensis</name>
    <dbReference type="NCBI Taxonomy" id="90909"/>
    <lineage>
        <taxon>Archaea</taxon>
        <taxon>Methanobacteriati</taxon>
        <taxon>Methanobacteriota</taxon>
        <taxon>Thermococci</taxon>
        <taxon>Thermococcales</taxon>
        <taxon>Thermococcaceae</taxon>
        <taxon>Thermococcus</taxon>
    </lineage>
</organism>
<accession>A0AAE4NXN9</accession>
<dbReference type="EMBL" id="JAVDZE010000005">
    <property type="protein sequence ID" value="MDV3104612.1"/>
    <property type="molecule type" value="Genomic_DNA"/>
</dbReference>
<dbReference type="Proteomes" id="UP001245683">
    <property type="component" value="Unassembled WGS sequence"/>
</dbReference>
<evidence type="ECO:0000313" key="1">
    <source>
        <dbReference type="EMBL" id="MDV3104612.1"/>
    </source>
</evidence>
<keyword evidence="2" id="KW-1185">Reference proteome</keyword>
<gene>
    <name evidence="1" type="ORF">RBI02_08715</name>
</gene>
<comment type="caution">
    <text evidence="1">The sequence shown here is derived from an EMBL/GenBank/DDBJ whole genome shotgun (WGS) entry which is preliminary data.</text>
</comment>
<reference evidence="1 2" key="1">
    <citation type="submission" date="2023-08" db="EMBL/GenBank/DDBJ databases">
        <title>Draft genome sequence of Thermococcus waiotapuensis WT1T, a thermophilic sulphur-dependent archaeon from order Thermococcales.</title>
        <authorList>
            <person name="Manners S.H."/>
            <person name="Carere C.R."/>
            <person name="Dhami M.K."/>
            <person name="Dobson R.C.J."/>
            <person name="Stott M.B."/>
        </authorList>
    </citation>
    <scope>NUCLEOTIDE SEQUENCE [LARGE SCALE GENOMIC DNA]</scope>
    <source>
        <strain evidence="1 2">WT1</strain>
    </source>
</reference>
<sequence>MRGVKAILVMAMLVLSVVPAYTMVGAAEAGQASAQAQVNASANFNATGQKAAENLLRMVDRLANYTSGLIANGSNITSDIIEQFNKAEGLRSEAWSLYNSGDYRGAIGKAIEAMRSYKIVIKAIVKGEAVETERTGPSNETIARVEALRMNGYFRHAEIIINAAKMRGINTTEAEKLYNETREAYREVVEDAMSGNSTALTEDLKKARELKGQLDEALGELQKEFLKASNGPITNAFTLRLEMEIRNLQMLRNAPGINATLVDELMQQLIQLRENVTQLVREGKYMETLGIIKESTPRLKLVAAHLRWVQKNDETHWPVWKPENPGKRP</sequence>